<evidence type="ECO:0000313" key="2">
    <source>
        <dbReference type="EMBL" id="KAL2794421.1"/>
    </source>
</evidence>
<reference evidence="2 3" key="1">
    <citation type="submission" date="2024-07" db="EMBL/GenBank/DDBJ databases">
        <title>Section-level genome sequencing and comparative genomics of Aspergillus sections Usti and Cavernicolus.</title>
        <authorList>
            <consortium name="Lawrence Berkeley National Laboratory"/>
            <person name="Nybo J.L."/>
            <person name="Vesth T.C."/>
            <person name="Theobald S."/>
            <person name="Frisvad J.C."/>
            <person name="Larsen T.O."/>
            <person name="Kjaerboelling I."/>
            <person name="Rothschild-Mancinelli K."/>
            <person name="Lyhne E.K."/>
            <person name="Kogle M.E."/>
            <person name="Barry K."/>
            <person name="Clum A."/>
            <person name="Na H."/>
            <person name="Ledsgaard L."/>
            <person name="Lin J."/>
            <person name="Lipzen A."/>
            <person name="Kuo A."/>
            <person name="Riley R."/>
            <person name="Mondo S."/>
            <person name="Labutti K."/>
            <person name="Haridas S."/>
            <person name="Pangalinan J."/>
            <person name="Salamov A.A."/>
            <person name="Simmons B.A."/>
            <person name="Magnuson J.K."/>
            <person name="Chen J."/>
            <person name="Drula E."/>
            <person name="Henrissat B."/>
            <person name="Wiebenga A."/>
            <person name="Lubbers R.J."/>
            <person name="Gomes A.C."/>
            <person name="Makela M.R."/>
            <person name="Stajich J."/>
            <person name="Grigoriev I.V."/>
            <person name="Mortensen U.H."/>
            <person name="De Vries R.P."/>
            <person name="Baker S.E."/>
            <person name="Andersen M.R."/>
        </authorList>
    </citation>
    <scope>NUCLEOTIDE SEQUENCE [LARGE SCALE GENOMIC DNA]</scope>
    <source>
        <strain evidence="2 3">CBS 209.92</strain>
    </source>
</reference>
<feature type="region of interest" description="Disordered" evidence="1">
    <location>
        <begin position="180"/>
        <end position="305"/>
    </location>
</feature>
<gene>
    <name evidence="2" type="ORF">BJX66DRAFT_303875</name>
</gene>
<organism evidence="2 3">
    <name type="scientific">Aspergillus keveii</name>
    <dbReference type="NCBI Taxonomy" id="714993"/>
    <lineage>
        <taxon>Eukaryota</taxon>
        <taxon>Fungi</taxon>
        <taxon>Dikarya</taxon>
        <taxon>Ascomycota</taxon>
        <taxon>Pezizomycotina</taxon>
        <taxon>Eurotiomycetes</taxon>
        <taxon>Eurotiomycetidae</taxon>
        <taxon>Eurotiales</taxon>
        <taxon>Aspergillaceae</taxon>
        <taxon>Aspergillus</taxon>
        <taxon>Aspergillus subgen. Nidulantes</taxon>
    </lineage>
</organism>
<name>A0ABR4G5Z1_9EURO</name>
<sequence length="578" mass="65184">MSSSRLRTIREIVAELREKPSDPSTIDEGTWRFHVLDILESRGDIPPLISRLYRSEILIYLLNAGFDSWAYWRARRDQLLGTDNTLDLASEDELPFPLPRRVYINSNGEFKAFTPNLSPLTIAQTKLPAQPTFIDPQAFLEKISVKQIKRQRFSLSKKTSPQPQTVRPTASILKSVAEASEQLTNPNKSDDVSSLGVMATKKEQERKERMAAALQNLKQNSPPPRSKAATPETGLKTEKDGKGKVDKGKGDKRKGDQGKGDKKKDDKKDDKGDDKGEDDKDQKGKKISKDVEKKADPSDEDAERQSRAQLAMINFFQFPYEGLACFVPPQNGSSFTLPGGAPVMPVWEPLPQPYPAIGRLSSANGLIIGNDTAAYALGQTEVYLNTKATKPYMELRTVESTTIGAGDSAIAFYDHAATEKQRVSMLSDTLKNHQAYLSDYHNSFADRMVGFRTDFREWELRIAPELYREHPSWFQNGYDPKLHKKWVDDQNSLDKKNKWALGPWCTRTWEWEESPVLDIRFQHGTGRDRMHCMIAYDAAKEKLEGSITGLSEKLAAIIENENRSKAPRGGQTKEEVHH</sequence>
<feature type="compositionally biased region" description="Basic and acidic residues" evidence="1">
    <location>
        <begin position="200"/>
        <end position="210"/>
    </location>
</feature>
<protein>
    <submittedName>
        <fullName evidence="2">Uncharacterized protein</fullName>
    </submittedName>
</protein>
<keyword evidence="3" id="KW-1185">Reference proteome</keyword>
<dbReference type="EMBL" id="JBFTWV010000045">
    <property type="protein sequence ID" value="KAL2794421.1"/>
    <property type="molecule type" value="Genomic_DNA"/>
</dbReference>
<evidence type="ECO:0000313" key="3">
    <source>
        <dbReference type="Proteomes" id="UP001610563"/>
    </source>
</evidence>
<proteinExistence type="predicted"/>
<comment type="caution">
    <text evidence="2">The sequence shown here is derived from an EMBL/GenBank/DDBJ whole genome shotgun (WGS) entry which is preliminary data.</text>
</comment>
<dbReference type="Proteomes" id="UP001610563">
    <property type="component" value="Unassembled WGS sequence"/>
</dbReference>
<evidence type="ECO:0000256" key="1">
    <source>
        <dbReference type="SAM" id="MobiDB-lite"/>
    </source>
</evidence>
<feature type="compositionally biased region" description="Basic and acidic residues" evidence="1">
    <location>
        <begin position="235"/>
        <end position="297"/>
    </location>
</feature>
<accession>A0ABR4G5Z1</accession>